<dbReference type="InterPro" id="IPR003488">
    <property type="entry name" value="DprA"/>
</dbReference>
<evidence type="ECO:0000256" key="1">
    <source>
        <dbReference type="ARBA" id="ARBA00006525"/>
    </source>
</evidence>
<comment type="similarity">
    <text evidence="1">Belongs to the DprA/Smf family.</text>
</comment>
<dbReference type="RefSeq" id="WP_089949398.1">
    <property type="nucleotide sequence ID" value="NZ_FOFR01000001.1"/>
</dbReference>
<dbReference type="GO" id="GO:0009294">
    <property type="term" value="P:DNA-mediated transformation"/>
    <property type="evidence" value="ECO:0007669"/>
    <property type="project" value="InterPro"/>
</dbReference>
<dbReference type="SUPFAM" id="SSF102405">
    <property type="entry name" value="MCP/YpsA-like"/>
    <property type="match status" value="1"/>
</dbReference>
<protein>
    <submittedName>
        <fullName evidence="3">DNA processing protein</fullName>
    </submittedName>
</protein>
<gene>
    <name evidence="3" type="ORF">SAMN05216188_101265</name>
</gene>
<dbReference type="PANTHER" id="PTHR43022">
    <property type="entry name" value="PROTEIN SMF"/>
    <property type="match status" value="1"/>
</dbReference>
<name>A0A1H9A4T0_9PSEU</name>
<sequence>MVNRREQAALLLALRDSGRGWADVTNAVEEAGSALAVLDSLFTPDQPTLDHTPFDAAGRLELVEQEIESWAGEGIHLVTVLDEQYPVQLLMVHQRPPFLTCKGFLDPADQLGVAVVGSRHAGARGLQITREIATTLTKHDITVYSGLAAGVDTAAHQAVVDAGGRTVSVVGTGLRRCYPAENAGLQQEIARTGAVLSQFWPDTGPAKHHFPMRNAVMSGCSVATVVVEAGERSGTRIQARLALEHGRHVFLLPEVVSGTTWGREMAERPNTTVLRDPDHLLGVLDELRAGVPDLIDL</sequence>
<organism evidence="3 4">
    <name type="scientific">Lentzea xinjiangensis</name>
    <dbReference type="NCBI Taxonomy" id="402600"/>
    <lineage>
        <taxon>Bacteria</taxon>
        <taxon>Bacillati</taxon>
        <taxon>Actinomycetota</taxon>
        <taxon>Actinomycetes</taxon>
        <taxon>Pseudonocardiales</taxon>
        <taxon>Pseudonocardiaceae</taxon>
        <taxon>Lentzea</taxon>
    </lineage>
</organism>
<dbReference type="Pfam" id="PF02481">
    <property type="entry name" value="DNA_processg_A"/>
    <property type="match status" value="1"/>
</dbReference>
<dbReference type="Proteomes" id="UP000199352">
    <property type="component" value="Unassembled WGS sequence"/>
</dbReference>
<reference evidence="4" key="1">
    <citation type="submission" date="2016-10" db="EMBL/GenBank/DDBJ databases">
        <authorList>
            <person name="Varghese N."/>
            <person name="Submissions S."/>
        </authorList>
    </citation>
    <scope>NUCLEOTIDE SEQUENCE [LARGE SCALE GENOMIC DNA]</scope>
    <source>
        <strain evidence="4">CGMCC 4.3525</strain>
    </source>
</reference>
<dbReference type="InterPro" id="IPR057666">
    <property type="entry name" value="DrpA_SLOG"/>
</dbReference>
<dbReference type="Gene3D" id="3.40.50.450">
    <property type="match status" value="1"/>
</dbReference>
<evidence type="ECO:0000313" key="4">
    <source>
        <dbReference type="Proteomes" id="UP000199352"/>
    </source>
</evidence>
<proteinExistence type="inferred from homology"/>
<dbReference type="OrthoDB" id="9785707at2"/>
<evidence type="ECO:0000313" key="3">
    <source>
        <dbReference type="EMBL" id="SEP71503.1"/>
    </source>
</evidence>
<evidence type="ECO:0000259" key="2">
    <source>
        <dbReference type="Pfam" id="PF02481"/>
    </source>
</evidence>
<dbReference type="PANTHER" id="PTHR43022:SF1">
    <property type="entry name" value="PROTEIN SMF"/>
    <property type="match status" value="1"/>
</dbReference>
<dbReference type="EMBL" id="FOFR01000001">
    <property type="protein sequence ID" value="SEP71503.1"/>
    <property type="molecule type" value="Genomic_DNA"/>
</dbReference>
<dbReference type="STRING" id="402600.SAMN05216188_101265"/>
<feature type="domain" description="Smf/DprA SLOG" evidence="2">
    <location>
        <begin position="77"/>
        <end position="258"/>
    </location>
</feature>
<accession>A0A1H9A4T0</accession>
<dbReference type="AlphaFoldDB" id="A0A1H9A4T0"/>
<keyword evidence="4" id="KW-1185">Reference proteome</keyword>